<keyword evidence="2" id="KW-0274">FAD</keyword>
<dbReference type="InterPro" id="IPR007867">
    <property type="entry name" value="GMC_OxRtase_C"/>
</dbReference>
<comment type="caution">
    <text evidence="4">The sequence shown here is derived from an EMBL/GenBank/DDBJ whole genome shotgun (WGS) entry which is preliminary data.</text>
</comment>
<dbReference type="EMBL" id="JBJJXI010000028">
    <property type="protein sequence ID" value="KAL3403825.1"/>
    <property type="molecule type" value="Genomic_DNA"/>
</dbReference>
<proteinExistence type="inferred from homology"/>
<sequence length="636" mass="69812">MSYSLSQQPACNEPYIGPSLAQSCPGSQFLVFMTLLDMFVRSKRQVSRLCERVRPTESADYFYDFIVVGGGSAGAVVAARLSEIADWKVLLIEAGPDEPPGADVPSMVAMFLGSQIDWKYRTQNETHACLAQGGSCSWPRGKNLGGTSVHNGMMYIRGQPRDYDDWAALGNRGWSWKDVLPYFMCSENNTELSRVGKRHHAKGGPLTVERFPWQPPITADVLYAAAEAGYPISEDLNGDRIVGFTVAQMNNRDGVRVSSAAAFLQPVRQRRNLHVLLNATATRIIVENQRAVGVQYFQNGKFHAARVTREIVVSGGAVNSPHLLLLSGIGPKEHLRAMNVSVVKDLPGVGENLQNHVSYTLSFTINEPNTYDLNWAAATEYIAFQRGPMASTGMSQITGKLPSTYTTADHPDIQLYFGGYQAACATTGQVGALLDNGRRRISMSPTLLQPRSRGTLRLASNNPFVYPIIRQNYLTNPVDIAILIQGIQIALSLANTSVMAKYNISLANAPIPACSRFPFLSYNYWVCAIMQDTGPENHQAGSCKMGPPNDPWSVVDPELRVYGVKGLRVADTSIMPKVISGNTAAPAMMIGERVAAFIKKDWGAKPTSCLYANADHSLDLLHWGLKYLDKNQNIWR</sequence>
<evidence type="ECO:0000259" key="3">
    <source>
        <dbReference type="PROSITE" id="PS00624"/>
    </source>
</evidence>
<dbReference type="Gene3D" id="3.50.50.60">
    <property type="entry name" value="FAD/NAD(P)-binding domain"/>
    <property type="match status" value="1"/>
</dbReference>
<evidence type="ECO:0000313" key="5">
    <source>
        <dbReference type="Proteomes" id="UP001627154"/>
    </source>
</evidence>
<dbReference type="Pfam" id="PF05199">
    <property type="entry name" value="GMC_oxred_C"/>
    <property type="match status" value="1"/>
</dbReference>
<evidence type="ECO:0000313" key="4">
    <source>
        <dbReference type="EMBL" id="KAL3403825.1"/>
    </source>
</evidence>
<evidence type="ECO:0000256" key="2">
    <source>
        <dbReference type="PIRSR" id="PIRSR000137-2"/>
    </source>
</evidence>
<comment type="cofactor">
    <cofactor evidence="2">
        <name>FAD</name>
        <dbReference type="ChEBI" id="CHEBI:57692"/>
    </cofactor>
</comment>
<name>A0ABD2XFA5_9HYME</name>
<dbReference type="Gene3D" id="3.30.560.10">
    <property type="entry name" value="Glucose Oxidase, domain 3"/>
    <property type="match status" value="1"/>
</dbReference>
<keyword evidence="5" id="KW-1185">Reference proteome</keyword>
<dbReference type="PROSITE" id="PS00624">
    <property type="entry name" value="GMC_OXRED_2"/>
    <property type="match status" value="1"/>
</dbReference>
<reference evidence="4 5" key="1">
    <citation type="journal article" date="2024" name="bioRxiv">
        <title>A reference genome for Trichogramma kaykai: A tiny desert-dwelling parasitoid wasp with competing sex-ratio distorters.</title>
        <authorList>
            <person name="Culotta J."/>
            <person name="Lindsey A.R."/>
        </authorList>
    </citation>
    <scope>NUCLEOTIDE SEQUENCE [LARGE SCALE GENOMIC DNA]</scope>
    <source>
        <strain evidence="4 5">KSX58</strain>
    </source>
</reference>
<dbReference type="PANTHER" id="PTHR11552:SF217">
    <property type="entry name" value="GLUCOSE DEHYDROGENASE [FAD, QUINONE]"/>
    <property type="match status" value="1"/>
</dbReference>
<dbReference type="InterPro" id="IPR012132">
    <property type="entry name" value="GMC_OxRdtase"/>
</dbReference>
<feature type="binding site" evidence="2">
    <location>
        <position position="147"/>
    </location>
    <ligand>
        <name>FAD</name>
        <dbReference type="ChEBI" id="CHEBI:57692"/>
    </ligand>
</feature>
<dbReference type="InterPro" id="IPR036188">
    <property type="entry name" value="FAD/NAD-bd_sf"/>
</dbReference>
<comment type="similarity">
    <text evidence="1">Belongs to the GMC oxidoreductase family.</text>
</comment>
<dbReference type="PANTHER" id="PTHR11552">
    <property type="entry name" value="GLUCOSE-METHANOL-CHOLINE GMC OXIDOREDUCTASE"/>
    <property type="match status" value="1"/>
</dbReference>
<accession>A0ABD2XFA5</accession>
<feature type="domain" description="Glucose-methanol-choline oxidoreductase N-terminal" evidence="3">
    <location>
        <begin position="316"/>
        <end position="330"/>
    </location>
</feature>
<dbReference type="Pfam" id="PF00732">
    <property type="entry name" value="GMC_oxred_N"/>
    <property type="match status" value="1"/>
</dbReference>
<dbReference type="PIRSF" id="PIRSF000137">
    <property type="entry name" value="Alcohol_oxidase"/>
    <property type="match status" value="1"/>
</dbReference>
<dbReference type="AlphaFoldDB" id="A0ABD2XFA5"/>
<organism evidence="4 5">
    <name type="scientific">Trichogramma kaykai</name>
    <dbReference type="NCBI Taxonomy" id="54128"/>
    <lineage>
        <taxon>Eukaryota</taxon>
        <taxon>Metazoa</taxon>
        <taxon>Ecdysozoa</taxon>
        <taxon>Arthropoda</taxon>
        <taxon>Hexapoda</taxon>
        <taxon>Insecta</taxon>
        <taxon>Pterygota</taxon>
        <taxon>Neoptera</taxon>
        <taxon>Endopterygota</taxon>
        <taxon>Hymenoptera</taxon>
        <taxon>Apocrita</taxon>
        <taxon>Proctotrupomorpha</taxon>
        <taxon>Chalcidoidea</taxon>
        <taxon>Trichogrammatidae</taxon>
        <taxon>Trichogramma</taxon>
    </lineage>
</organism>
<gene>
    <name evidence="4" type="ORF">TKK_003499</name>
</gene>
<protein>
    <recommendedName>
        <fullName evidence="3">Glucose-methanol-choline oxidoreductase N-terminal domain-containing protein</fullName>
    </recommendedName>
</protein>
<dbReference type="SUPFAM" id="SSF51905">
    <property type="entry name" value="FAD/NAD(P)-binding domain"/>
    <property type="match status" value="1"/>
</dbReference>
<dbReference type="InterPro" id="IPR000172">
    <property type="entry name" value="GMC_OxRdtase_N"/>
</dbReference>
<keyword evidence="2" id="KW-0285">Flavoprotein</keyword>
<dbReference type="SUPFAM" id="SSF54373">
    <property type="entry name" value="FAD-linked reductases, C-terminal domain"/>
    <property type="match status" value="1"/>
</dbReference>
<dbReference type="Proteomes" id="UP001627154">
    <property type="component" value="Unassembled WGS sequence"/>
</dbReference>
<evidence type="ECO:0000256" key="1">
    <source>
        <dbReference type="ARBA" id="ARBA00010790"/>
    </source>
</evidence>